<evidence type="ECO:0000313" key="4">
    <source>
        <dbReference type="Proteomes" id="UP000781173"/>
    </source>
</evidence>
<dbReference type="PROSITE" id="PS00830">
    <property type="entry name" value="GREAB_2"/>
    <property type="match status" value="1"/>
</dbReference>
<evidence type="ECO:0000259" key="2">
    <source>
        <dbReference type="Pfam" id="PF01272"/>
    </source>
</evidence>
<keyword evidence="1" id="KW-0175">Coiled coil</keyword>
<dbReference type="InterPro" id="IPR023459">
    <property type="entry name" value="Tscrpt_elong_fac_GreA/B_fam"/>
</dbReference>
<dbReference type="PANTHER" id="PTHR30437">
    <property type="entry name" value="TRANSCRIPTION ELONGATION FACTOR GREA"/>
    <property type="match status" value="1"/>
</dbReference>
<dbReference type="SUPFAM" id="SSF54534">
    <property type="entry name" value="FKBP-like"/>
    <property type="match status" value="1"/>
</dbReference>
<keyword evidence="3" id="KW-0648">Protein biosynthesis</keyword>
<gene>
    <name evidence="3" type="ORF">H3C67_00230</name>
</gene>
<dbReference type="GO" id="GO:0070063">
    <property type="term" value="F:RNA polymerase binding"/>
    <property type="evidence" value="ECO:0007669"/>
    <property type="project" value="InterPro"/>
</dbReference>
<feature type="domain" description="Transcription elongation factor GreA/GreB C-terminal" evidence="2">
    <location>
        <begin position="78"/>
        <end position="142"/>
    </location>
</feature>
<dbReference type="AlphaFoldDB" id="A0A952AJF1"/>
<dbReference type="GO" id="GO:0003677">
    <property type="term" value="F:DNA binding"/>
    <property type="evidence" value="ECO:0007669"/>
    <property type="project" value="InterPro"/>
</dbReference>
<keyword evidence="3" id="KW-0251">Elongation factor</keyword>
<evidence type="ECO:0000313" key="3">
    <source>
        <dbReference type="EMBL" id="MBW7953202.1"/>
    </source>
</evidence>
<sequence length="143" mass="15801">MQDNSRKNRIINKINDLKAQILELGSQIEQERNENNEEDTAIRQELLDKREILEQQILELQNGLTLASNSAELPADLGKTFTIDMNGSSRELTIVLPDEADPSTGSISIDSPIAKALLGKKQGEIASVSTPMGNQQYLIKKVV</sequence>
<proteinExistence type="predicted"/>
<dbReference type="InterPro" id="IPR018151">
    <property type="entry name" value="TF_GreA/GreB_CS"/>
</dbReference>
<dbReference type="Proteomes" id="UP000781173">
    <property type="component" value="Unassembled WGS sequence"/>
</dbReference>
<dbReference type="Gene3D" id="3.10.50.30">
    <property type="entry name" value="Transcription elongation factor, GreA/GreB, C-terminal domain"/>
    <property type="match status" value="1"/>
</dbReference>
<dbReference type="GO" id="GO:0006354">
    <property type="term" value="P:DNA-templated transcription elongation"/>
    <property type="evidence" value="ECO:0007669"/>
    <property type="project" value="TreeGrafter"/>
</dbReference>
<dbReference type="GO" id="GO:0003746">
    <property type="term" value="F:translation elongation factor activity"/>
    <property type="evidence" value="ECO:0007669"/>
    <property type="project" value="UniProtKB-KW"/>
</dbReference>
<dbReference type="PIRSF" id="PIRSF006092">
    <property type="entry name" value="GreA_GreB"/>
    <property type="match status" value="1"/>
</dbReference>
<dbReference type="PANTHER" id="PTHR30437:SF4">
    <property type="entry name" value="TRANSCRIPTION ELONGATION FACTOR GREA"/>
    <property type="match status" value="1"/>
</dbReference>
<reference evidence="3" key="1">
    <citation type="journal article" date="2022" name="ISME J.">
        <title>A general approach to explore prokaryotic protein glycosylation reveals the unique surface layer modulation of an anammox bacterium.</title>
        <authorList>
            <person name="Pabst M."/>
            <person name="Grouzdev D.S."/>
            <person name="Lawson C.E."/>
            <person name="Kleikamp H.B.C."/>
            <person name="de Ram C."/>
            <person name="Louwen R."/>
            <person name="Lin Y.M."/>
            <person name="Lucker S."/>
            <person name="van Loosdrecht M.C.M."/>
            <person name="Laureni M."/>
        </authorList>
    </citation>
    <scope>NUCLEOTIDE SEQUENCE</scope>
    <source>
        <strain evidence="3">BROCD043</strain>
    </source>
</reference>
<name>A0A952AJF1_9BACT</name>
<accession>A0A952AJF1</accession>
<evidence type="ECO:0000256" key="1">
    <source>
        <dbReference type="SAM" id="Coils"/>
    </source>
</evidence>
<dbReference type="EMBL" id="JACFOF010000001">
    <property type="protein sequence ID" value="MBW7953202.1"/>
    <property type="molecule type" value="Genomic_DNA"/>
</dbReference>
<dbReference type="GO" id="GO:0032784">
    <property type="term" value="P:regulation of DNA-templated transcription elongation"/>
    <property type="evidence" value="ECO:0007669"/>
    <property type="project" value="InterPro"/>
</dbReference>
<dbReference type="InterPro" id="IPR001437">
    <property type="entry name" value="Tscrpt_elong_fac_GreA/B_C"/>
</dbReference>
<organism evidence="3 4">
    <name type="scientific">Candidatus Dojkabacteria bacterium</name>
    <dbReference type="NCBI Taxonomy" id="2099670"/>
    <lineage>
        <taxon>Bacteria</taxon>
        <taxon>Candidatus Dojkabacteria</taxon>
    </lineage>
</organism>
<dbReference type="InterPro" id="IPR036953">
    <property type="entry name" value="GreA/GreB_C_sf"/>
</dbReference>
<protein>
    <submittedName>
        <fullName evidence="3">GreA/GreB family elongation factor</fullName>
    </submittedName>
</protein>
<feature type="coiled-coil region" evidence="1">
    <location>
        <begin position="7"/>
        <end position="63"/>
    </location>
</feature>
<dbReference type="Pfam" id="PF01272">
    <property type="entry name" value="GreA_GreB"/>
    <property type="match status" value="1"/>
</dbReference>
<comment type="caution">
    <text evidence="3">The sequence shown here is derived from an EMBL/GenBank/DDBJ whole genome shotgun (WGS) entry which is preliminary data.</text>
</comment>